<dbReference type="InterPro" id="IPR011991">
    <property type="entry name" value="ArsR-like_HTH"/>
</dbReference>
<dbReference type="InterPro" id="IPR036388">
    <property type="entry name" value="WH-like_DNA-bd_sf"/>
</dbReference>
<dbReference type="Proteomes" id="UP000229916">
    <property type="component" value="Unassembled WGS sequence"/>
</dbReference>
<sequence length="191" mass="22284">MLEEIFISKTRVKILTLFFTHLTERFHVREITRQVDEEINAVRRELDRLYKAGFFKREKQGNKVCYSLRKESPLFPEILRMIAKETGLGKSLIKEAKNIGKVKYMMLSAHLLYGRVASQNEVDLLLVGSPSQAKVAGIVKEAEKFYGHEINYAIFSEEEFDFRKKRYDPFINSVLMQPRVMLLGDEVEFIA</sequence>
<dbReference type="GO" id="GO:0003700">
    <property type="term" value="F:DNA-binding transcription factor activity"/>
    <property type="evidence" value="ECO:0007669"/>
    <property type="project" value="InterPro"/>
</dbReference>
<dbReference type="AlphaFoldDB" id="A0A2M7AM85"/>
<evidence type="ECO:0000259" key="1">
    <source>
        <dbReference type="PROSITE" id="PS50987"/>
    </source>
</evidence>
<proteinExistence type="predicted"/>
<organism evidence="2 3">
    <name type="scientific">candidate division WWE3 bacterium CG06_land_8_20_14_3_00_42_16</name>
    <dbReference type="NCBI Taxonomy" id="1975083"/>
    <lineage>
        <taxon>Bacteria</taxon>
        <taxon>Katanobacteria</taxon>
    </lineage>
</organism>
<comment type="caution">
    <text evidence="2">The sequence shown here is derived from an EMBL/GenBank/DDBJ whole genome shotgun (WGS) entry which is preliminary data.</text>
</comment>
<dbReference type="CDD" id="cd00090">
    <property type="entry name" value="HTH_ARSR"/>
    <property type="match status" value="1"/>
</dbReference>
<accession>A0A2M7AM85</accession>
<feature type="domain" description="HTH arsR-type" evidence="1">
    <location>
        <begin position="1"/>
        <end position="90"/>
    </location>
</feature>
<evidence type="ECO:0000313" key="3">
    <source>
        <dbReference type="Proteomes" id="UP000229916"/>
    </source>
</evidence>
<dbReference type="InterPro" id="IPR001845">
    <property type="entry name" value="HTH_ArsR_DNA-bd_dom"/>
</dbReference>
<dbReference type="PROSITE" id="PS50987">
    <property type="entry name" value="HTH_ARSR_2"/>
    <property type="match status" value="1"/>
</dbReference>
<name>A0A2M7AM85_UNCKA</name>
<evidence type="ECO:0000313" key="2">
    <source>
        <dbReference type="EMBL" id="PIU68447.1"/>
    </source>
</evidence>
<reference evidence="3" key="1">
    <citation type="submission" date="2017-09" db="EMBL/GenBank/DDBJ databases">
        <title>Depth-based differentiation of microbial function through sediment-hosted aquifers and enrichment of novel symbionts in the deep terrestrial subsurface.</title>
        <authorList>
            <person name="Probst A.J."/>
            <person name="Ladd B."/>
            <person name="Jarett J.K."/>
            <person name="Geller-Mcgrath D.E."/>
            <person name="Sieber C.M.K."/>
            <person name="Emerson J.B."/>
            <person name="Anantharaman K."/>
            <person name="Thomas B.C."/>
            <person name="Malmstrom R."/>
            <person name="Stieglmeier M."/>
            <person name="Klingl A."/>
            <person name="Woyke T."/>
            <person name="Ryan C.M."/>
            <person name="Banfield J.F."/>
        </authorList>
    </citation>
    <scope>NUCLEOTIDE SEQUENCE [LARGE SCALE GENOMIC DNA]</scope>
</reference>
<dbReference type="EMBL" id="PEWD01000074">
    <property type="protein sequence ID" value="PIU68447.1"/>
    <property type="molecule type" value="Genomic_DNA"/>
</dbReference>
<protein>
    <recommendedName>
        <fullName evidence="1">HTH arsR-type domain-containing protein</fullName>
    </recommendedName>
</protein>
<dbReference type="InterPro" id="IPR036390">
    <property type="entry name" value="WH_DNA-bd_sf"/>
</dbReference>
<gene>
    <name evidence="2" type="ORF">COS81_03950</name>
</gene>
<dbReference type="SUPFAM" id="SSF46785">
    <property type="entry name" value="Winged helix' DNA-binding domain"/>
    <property type="match status" value="1"/>
</dbReference>
<dbReference type="Gene3D" id="1.10.10.10">
    <property type="entry name" value="Winged helix-like DNA-binding domain superfamily/Winged helix DNA-binding domain"/>
    <property type="match status" value="1"/>
</dbReference>